<dbReference type="PANTHER" id="PTHR32092">
    <property type="entry name" value="6-PHOSPHO-BETA-GLUCOSIDASE-RELATED"/>
    <property type="match status" value="1"/>
</dbReference>
<dbReference type="SUPFAM" id="SSF56327">
    <property type="entry name" value="LDH C-terminal domain-like"/>
    <property type="match status" value="1"/>
</dbReference>
<evidence type="ECO:0000256" key="2">
    <source>
        <dbReference type="ARBA" id="ARBA00022723"/>
    </source>
</evidence>
<feature type="binding site" evidence="8">
    <location>
        <position position="144"/>
    </location>
    <ligand>
        <name>substrate</name>
    </ligand>
</feature>
<feature type="active site" description="Proton donor" evidence="7">
    <location>
        <position position="166"/>
    </location>
</feature>
<evidence type="ECO:0000256" key="6">
    <source>
        <dbReference type="ARBA" id="ARBA00023295"/>
    </source>
</evidence>
<keyword evidence="4 11" id="KW-0520">NAD</keyword>
<dbReference type="InterPro" id="IPR015955">
    <property type="entry name" value="Lactate_DH/Glyco_Ohase_4_C"/>
</dbReference>
<keyword evidence="9" id="KW-0408">Iron</keyword>
<dbReference type="PATRIC" id="fig|698760.3.peg.245"/>
<dbReference type="GeneID" id="97398604"/>
<feature type="domain" description="Glycosyl hydrolase family 4 C-terminal" evidence="12">
    <location>
        <begin position="190"/>
        <end position="421"/>
    </location>
</feature>
<evidence type="ECO:0000256" key="11">
    <source>
        <dbReference type="RuleBase" id="RU361152"/>
    </source>
</evidence>
<keyword evidence="9" id="KW-0533">Nickel</keyword>
<comment type="caution">
    <text evidence="13">The sequence shown here is derived from an EMBL/GenBank/DDBJ whole genome shotgun (WGS) entry which is preliminary data.</text>
</comment>
<keyword evidence="3 11" id="KW-0378">Hydrolase</keyword>
<dbReference type="GO" id="GO:0004553">
    <property type="term" value="F:hydrolase activity, hydrolyzing O-glycosyl compounds"/>
    <property type="evidence" value="ECO:0007669"/>
    <property type="project" value="InterPro"/>
</dbReference>
<dbReference type="InterPro" id="IPR022616">
    <property type="entry name" value="Glyco_hydro_4_C"/>
</dbReference>
<feature type="binding site" evidence="8">
    <location>
        <position position="90"/>
    </location>
    <ligand>
        <name>substrate</name>
    </ligand>
</feature>
<dbReference type="CDD" id="cd05296">
    <property type="entry name" value="GH4_P_beta_glucosidase"/>
    <property type="match status" value="1"/>
</dbReference>
<evidence type="ECO:0000256" key="9">
    <source>
        <dbReference type="PIRSR" id="PIRSR601088-3"/>
    </source>
</evidence>
<keyword evidence="5 9" id="KW-0464">Manganese</keyword>
<evidence type="ECO:0000256" key="7">
    <source>
        <dbReference type="PIRSR" id="PIRSR601088-1"/>
    </source>
</evidence>
<dbReference type="Pfam" id="PF11975">
    <property type="entry name" value="Glyco_hydro_4C"/>
    <property type="match status" value="1"/>
</dbReference>
<dbReference type="AlphaFoldDB" id="L7FJ91"/>
<dbReference type="Proteomes" id="UP000010931">
    <property type="component" value="Unassembled WGS sequence"/>
</dbReference>
<dbReference type="GO" id="GO:0005975">
    <property type="term" value="P:carbohydrate metabolic process"/>
    <property type="evidence" value="ECO:0007669"/>
    <property type="project" value="InterPro"/>
</dbReference>
<evidence type="ECO:0000256" key="5">
    <source>
        <dbReference type="ARBA" id="ARBA00023211"/>
    </source>
</evidence>
<name>L7FJ91_STRT8</name>
<evidence type="ECO:0000256" key="4">
    <source>
        <dbReference type="ARBA" id="ARBA00023027"/>
    </source>
</evidence>
<dbReference type="InterPro" id="IPR001088">
    <property type="entry name" value="Glyco_hydro_4"/>
</dbReference>
<dbReference type="SUPFAM" id="SSF51735">
    <property type="entry name" value="NAD(P)-binding Rossmann-fold domains"/>
    <property type="match status" value="1"/>
</dbReference>
<evidence type="ECO:0000313" key="14">
    <source>
        <dbReference type="Proteomes" id="UP000010931"/>
    </source>
</evidence>
<dbReference type="PROSITE" id="PS01324">
    <property type="entry name" value="GLYCOSYL_HYDROL_F4"/>
    <property type="match status" value="1"/>
</dbReference>
<dbReference type="InterPro" id="IPR019802">
    <property type="entry name" value="GlycHydrolase_4_CS"/>
</dbReference>
<protein>
    <submittedName>
        <fullName evidence="13">Family 4 glycosyl hydrolase</fullName>
    </submittedName>
</protein>
<organism evidence="13 14">
    <name type="scientific">Streptomyces turgidiscabies (strain Car8)</name>
    <dbReference type="NCBI Taxonomy" id="698760"/>
    <lineage>
        <taxon>Bacteria</taxon>
        <taxon>Bacillati</taxon>
        <taxon>Actinomycetota</taxon>
        <taxon>Actinomycetes</taxon>
        <taxon>Kitasatosporales</taxon>
        <taxon>Streptomycetaceae</taxon>
        <taxon>Streptomyces</taxon>
    </lineage>
</organism>
<proteinExistence type="inferred from homology"/>
<feature type="binding site" evidence="9">
    <location>
        <position position="165"/>
    </location>
    <ligand>
        <name>Mn(2+)</name>
        <dbReference type="ChEBI" id="CHEBI:29035"/>
    </ligand>
</feature>
<dbReference type="GO" id="GO:0046872">
    <property type="term" value="F:metal ion binding"/>
    <property type="evidence" value="ECO:0007669"/>
    <property type="project" value="UniProtKB-KW"/>
</dbReference>
<evidence type="ECO:0000256" key="8">
    <source>
        <dbReference type="PIRSR" id="PIRSR601088-2"/>
    </source>
</evidence>
<dbReference type="PRINTS" id="PR00732">
    <property type="entry name" value="GLHYDRLASE4"/>
</dbReference>
<evidence type="ECO:0000313" key="13">
    <source>
        <dbReference type="EMBL" id="ELP71131.1"/>
    </source>
</evidence>
<dbReference type="RefSeq" id="WP_006373480.1">
    <property type="nucleotide sequence ID" value="NZ_AEJB01000016.1"/>
</dbReference>
<evidence type="ECO:0000259" key="12">
    <source>
        <dbReference type="Pfam" id="PF11975"/>
    </source>
</evidence>
<dbReference type="InterPro" id="IPR036291">
    <property type="entry name" value="NAD(P)-bd_dom_sf"/>
</dbReference>
<dbReference type="PANTHER" id="PTHR32092:SF5">
    <property type="entry name" value="6-PHOSPHO-BETA-GLUCOSIDASE"/>
    <property type="match status" value="1"/>
</dbReference>
<gene>
    <name evidence="13" type="ORF">STRTUCAR8_09023</name>
</gene>
<reference evidence="13 14" key="1">
    <citation type="journal article" date="2011" name="Plasmid">
        <title>Streptomyces turgidiscabies Car8 contains a modular pathogenicity island that shares virulence genes with other actinobacterial plant pathogens.</title>
        <authorList>
            <person name="Huguet-Tapia J.C."/>
            <person name="Badger J.H."/>
            <person name="Loria R."/>
            <person name="Pettis G.S."/>
        </authorList>
    </citation>
    <scope>NUCLEOTIDE SEQUENCE [LARGE SCALE GENOMIC DNA]</scope>
    <source>
        <strain evidence="13 14">Car8</strain>
    </source>
</reference>
<comment type="cofactor">
    <cofactor evidence="11">
        <name>NAD(+)</name>
        <dbReference type="ChEBI" id="CHEBI:57540"/>
    </cofactor>
    <text evidence="11">Binds 1 NAD(+) per subunit.</text>
</comment>
<dbReference type="STRING" id="85558.T45_05716"/>
<comment type="similarity">
    <text evidence="1 11">Belongs to the glycosyl hydrolase 4 family.</text>
</comment>
<feature type="binding site" evidence="9">
    <location>
        <position position="195"/>
    </location>
    <ligand>
        <name>Mn(2+)</name>
        <dbReference type="ChEBI" id="CHEBI:29035"/>
    </ligand>
</feature>
<keyword evidence="9" id="KW-0170">Cobalt</keyword>
<evidence type="ECO:0000256" key="10">
    <source>
        <dbReference type="PIRSR" id="PIRSR601088-4"/>
    </source>
</evidence>
<keyword evidence="14" id="KW-1185">Reference proteome</keyword>
<dbReference type="EMBL" id="AEJB01000016">
    <property type="protein sequence ID" value="ELP71131.1"/>
    <property type="molecule type" value="Genomic_DNA"/>
</dbReference>
<feature type="active site" description="Proton acceptor" evidence="7">
    <location>
        <position position="244"/>
    </location>
</feature>
<dbReference type="Gene3D" id="3.90.110.10">
    <property type="entry name" value="Lactate dehydrogenase/glycoside hydrolase, family 4, C-terminal"/>
    <property type="match status" value="1"/>
</dbReference>
<feature type="site" description="Increases basicity of active site Tyr" evidence="10">
    <location>
        <position position="106"/>
    </location>
</feature>
<dbReference type="Pfam" id="PF02056">
    <property type="entry name" value="Glyco_hydro_4"/>
    <property type="match status" value="1"/>
</dbReference>
<evidence type="ECO:0000256" key="1">
    <source>
        <dbReference type="ARBA" id="ARBA00010141"/>
    </source>
</evidence>
<dbReference type="Gene3D" id="3.40.50.720">
    <property type="entry name" value="NAD(P)-binding Rossmann-like Domain"/>
    <property type="match status" value="1"/>
</dbReference>
<sequence length="445" mass="47689">MKLTILGGGGFRVPLVYGALLGDHAEGRVTRVVLHDLDAGRLSAVTRVLAEQAAGVPDAPEVSATTDLDEALTGADFVFSAIRVGGLEGRANDEKVALDEGVLGQETVGAGGIAYGLRTVPVAEDIARRVARVAPDAWVINFTNPAGLVTEAMSRHLGDRVIGICDSPVGLGRRIARVLGANPGEAWIDYVGLNHLGWVRGLRVNGRDELPRLLADPDLLGSFEEGKLFGTDWLQSLGAIPNEYLHYYYFNREAVRAYSEAEKTRGAFLRDQQAGFYDEMKRPDAAALTAWDRTRAEREATYMAEARETSGAGERDADDLSGGYEKVALALMRAIARDERTTLILNVRNRGTLSVLDSEAVIEVPCLVDANGAHPVTVDPLPDHASGLVCSVKAVEREVLAAAESGSRTTAVKAFALHPLVDSVNVARRLVDGYTSVHPGLAYLK</sequence>
<keyword evidence="2 9" id="KW-0479">Metal-binding</keyword>
<evidence type="ECO:0000256" key="3">
    <source>
        <dbReference type="ARBA" id="ARBA00022801"/>
    </source>
</evidence>
<accession>L7FJ91</accession>
<dbReference type="GO" id="GO:0016616">
    <property type="term" value="F:oxidoreductase activity, acting on the CH-OH group of donors, NAD or NADP as acceptor"/>
    <property type="evidence" value="ECO:0007669"/>
    <property type="project" value="InterPro"/>
</dbReference>
<keyword evidence="6 11" id="KW-0326">Glycosidase</keyword>